<evidence type="ECO:0000313" key="3">
    <source>
        <dbReference type="EMBL" id="TRY75447.1"/>
    </source>
</evidence>
<proteinExistence type="predicted"/>
<feature type="domain" description="Myb/SANT-like DNA-binding" evidence="2">
    <location>
        <begin position="43"/>
        <end position="111"/>
    </location>
</feature>
<dbReference type="Gene3D" id="1.10.10.60">
    <property type="entry name" value="Homeodomain-like"/>
    <property type="match status" value="1"/>
</dbReference>
<sequence>MDNSFLKSVNSLADSIGRVMYKQGAPSIDYSVGALTDKRNRNPNWTDGEIIRFLEILQEEDTLRDLMAQRNKQVFCYVAGKLCSEGAEKTWDQCRIKLKNLKSQYRYVKERIPYIVNLNLEDDETMKRLISDCQSRGISPSSLKHLRYLRRFLNRMTSLKAQGPYGSLEETDSVSLGGGSGLPTLPGMAGEHSSKSHQREDSNSVFDQSETVSPPSTPYPSRNLKILTDDSDDNRDYEPENKRPRLDSLDVANNLSEGNRFIERFNQEMMEQFLEHQRQMQGSIHQWEMDRQRQHEIAMDRWRQEAREHEKQMFGMFVQVMSECNNALTNMLKVKVKQTEQNSPGSRSSSKFSRNLDPESGVESSNTSDSMENDKLDKDEDST</sequence>
<feature type="region of interest" description="Disordered" evidence="1">
    <location>
        <begin position="337"/>
        <end position="383"/>
    </location>
</feature>
<gene>
    <name evidence="3" type="ORF">TCAL_08366</name>
</gene>
<feature type="region of interest" description="Disordered" evidence="1">
    <location>
        <begin position="163"/>
        <end position="246"/>
    </location>
</feature>
<evidence type="ECO:0000313" key="4">
    <source>
        <dbReference type="Proteomes" id="UP000318571"/>
    </source>
</evidence>
<feature type="compositionally biased region" description="Low complexity" evidence="1">
    <location>
        <begin position="343"/>
        <end position="353"/>
    </location>
</feature>
<evidence type="ECO:0000259" key="2">
    <source>
        <dbReference type="Pfam" id="PF13837"/>
    </source>
</evidence>
<feature type="compositionally biased region" description="Polar residues" evidence="1">
    <location>
        <begin position="203"/>
        <end position="214"/>
    </location>
</feature>
<comment type="caution">
    <text evidence="3">The sequence shown here is derived from an EMBL/GenBank/DDBJ whole genome shotgun (WGS) entry which is preliminary data.</text>
</comment>
<dbReference type="AlphaFoldDB" id="A0A553PCM8"/>
<accession>A0A553PCM8</accession>
<feature type="compositionally biased region" description="Basic and acidic residues" evidence="1">
    <location>
        <begin position="234"/>
        <end position="246"/>
    </location>
</feature>
<reference evidence="3 4" key="1">
    <citation type="journal article" date="2018" name="Nat. Ecol. Evol.">
        <title>Genomic signatures of mitonuclear coevolution across populations of Tigriopus californicus.</title>
        <authorList>
            <person name="Barreto F.S."/>
            <person name="Watson E.T."/>
            <person name="Lima T.G."/>
            <person name="Willett C.S."/>
            <person name="Edmands S."/>
            <person name="Li W."/>
            <person name="Burton R.S."/>
        </authorList>
    </citation>
    <scope>NUCLEOTIDE SEQUENCE [LARGE SCALE GENOMIC DNA]</scope>
    <source>
        <strain evidence="3 4">San Diego</strain>
    </source>
</reference>
<name>A0A553PCM8_TIGCA</name>
<evidence type="ECO:0000256" key="1">
    <source>
        <dbReference type="SAM" id="MobiDB-lite"/>
    </source>
</evidence>
<dbReference type="Proteomes" id="UP000318571">
    <property type="component" value="Chromosome 2"/>
</dbReference>
<protein>
    <recommendedName>
        <fullName evidence="2">Myb/SANT-like DNA-binding domain-containing protein</fullName>
    </recommendedName>
</protein>
<organism evidence="3 4">
    <name type="scientific">Tigriopus californicus</name>
    <name type="common">Marine copepod</name>
    <dbReference type="NCBI Taxonomy" id="6832"/>
    <lineage>
        <taxon>Eukaryota</taxon>
        <taxon>Metazoa</taxon>
        <taxon>Ecdysozoa</taxon>
        <taxon>Arthropoda</taxon>
        <taxon>Crustacea</taxon>
        <taxon>Multicrustacea</taxon>
        <taxon>Hexanauplia</taxon>
        <taxon>Copepoda</taxon>
        <taxon>Harpacticoida</taxon>
        <taxon>Harpacticidae</taxon>
        <taxon>Tigriopus</taxon>
    </lineage>
</organism>
<dbReference type="InterPro" id="IPR044822">
    <property type="entry name" value="Myb_DNA-bind_4"/>
</dbReference>
<dbReference type="Pfam" id="PF13837">
    <property type="entry name" value="Myb_DNA-bind_4"/>
    <property type="match status" value="1"/>
</dbReference>
<dbReference type="EMBL" id="VCGU01000005">
    <property type="protein sequence ID" value="TRY75447.1"/>
    <property type="molecule type" value="Genomic_DNA"/>
</dbReference>
<dbReference type="OrthoDB" id="7554445at2759"/>
<feature type="compositionally biased region" description="Basic and acidic residues" evidence="1">
    <location>
        <begin position="192"/>
        <end position="202"/>
    </location>
</feature>
<keyword evidence="4" id="KW-1185">Reference proteome</keyword>